<protein>
    <submittedName>
        <fullName evidence="1">Uncharacterized protein</fullName>
    </submittedName>
</protein>
<keyword evidence="2" id="KW-1185">Reference proteome</keyword>
<evidence type="ECO:0000313" key="2">
    <source>
        <dbReference type="Proteomes" id="UP001623330"/>
    </source>
</evidence>
<sequence>MAIFEKLVQSFSDKKSVEQQFPIPKNDTEGVPPILRYNMTRDMPIVKSFSSRAYLIFPSVQSYDIFKQTTKNDGVDSAGMGVPLLQAIPPVVSTWRSTGPLLVIHKYIVLPRSEPAPYSKFEIVFQDNNFNVYKIPFCEITWQYSGLHSRRFDFKFTDPNIRAPCYFESQITAFDKKGVTEGCAISWKISRVPFMVGKLKISGDVPTLPGYEEASNEKRSSAAKDAPTSKVTQVSAYYTKRFQDEVPKMTSRRADLIIGEFGDITNLGITGVSMYSQIFACQALLIHFLEHIRHENSHHKTTRKQRRAAKHW</sequence>
<accession>A0ABR4P0J1</accession>
<dbReference type="Proteomes" id="UP001623330">
    <property type="component" value="Unassembled WGS sequence"/>
</dbReference>
<gene>
    <name evidence="1" type="ORF">RNJ44_02891</name>
</gene>
<organism evidence="1 2">
    <name type="scientific">Nakaseomyces bracarensis</name>
    <dbReference type="NCBI Taxonomy" id="273131"/>
    <lineage>
        <taxon>Eukaryota</taxon>
        <taxon>Fungi</taxon>
        <taxon>Dikarya</taxon>
        <taxon>Ascomycota</taxon>
        <taxon>Saccharomycotina</taxon>
        <taxon>Saccharomycetes</taxon>
        <taxon>Saccharomycetales</taxon>
        <taxon>Saccharomycetaceae</taxon>
        <taxon>Nakaseomyces</taxon>
    </lineage>
</organism>
<comment type="caution">
    <text evidence="1">The sequence shown here is derived from an EMBL/GenBank/DDBJ whole genome shotgun (WGS) entry which is preliminary data.</text>
</comment>
<name>A0ABR4P0J1_9SACH</name>
<evidence type="ECO:0000313" key="1">
    <source>
        <dbReference type="EMBL" id="KAL3235103.1"/>
    </source>
</evidence>
<dbReference type="EMBL" id="JBEVYD010000002">
    <property type="protein sequence ID" value="KAL3235103.1"/>
    <property type="molecule type" value="Genomic_DNA"/>
</dbReference>
<reference evidence="1 2" key="1">
    <citation type="submission" date="2024-05" db="EMBL/GenBank/DDBJ databases">
        <title>Long read based assembly of the Candida bracarensis genome reveals expanded adhesin content.</title>
        <authorList>
            <person name="Marcet-Houben M."/>
            <person name="Ksiezopolska E."/>
            <person name="Gabaldon T."/>
        </authorList>
    </citation>
    <scope>NUCLEOTIDE SEQUENCE [LARGE SCALE GENOMIC DNA]</scope>
    <source>
        <strain evidence="1 2">CBM6</strain>
    </source>
</reference>
<proteinExistence type="predicted"/>